<gene>
    <name evidence="2" type="ORF">LCGC14_0816560</name>
</gene>
<protein>
    <submittedName>
        <fullName evidence="2">Uncharacterized protein</fullName>
    </submittedName>
</protein>
<comment type="caution">
    <text evidence="2">The sequence shown here is derived from an EMBL/GenBank/DDBJ whole genome shotgun (WGS) entry which is preliminary data.</text>
</comment>
<evidence type="ECO:0000313" key="2">
    <source>
        <dbReference type="EMBL" id="KKN32159.1"/>
    </source>
</evidence>
<feature type="region of interest" description="Disordered" evidence="1">
    <location>
        <begin position="129"/>
        <end position="163"/>
    </location>
</feature>
<feature type="compositionally biased region" description="Low complexity" evidence="1">
    <location>
        <begin position="132"/>
        <end position="145"/>
    </location>
</feature>
<feature type="compositionally biased region" description="Polar residues" evidence="1">
    <location>
        <begin position="146"/>
        <end position="156"/>
    </location>
</feature>
<dbReference type="AlphaFoldDB" id="A0A0F9PPR2"/>
<accession>A0A0F9PPR2</accession>
<organism evidence="2">
    <name type="scientific">marine sediment metagenome</name>
    <dbReference type="NCBI Taxonomy" id="412755"/>
    <lineage>
        <taxon>unclassified sequences</taxon>
        <taxon>metagenomes</taxon>
        <taxon>ecological metagenomes</taxon>
    </lineage>
</organism>
<evidence type="ECO:0000256" key="1">
    <source>
        <dbReference type="SAM" id="MobiDB-lite"/>
    </source>
</evidence>
<name>A0A0F9PPR2_9ZZZZ</name>
<dbReference type="EMBL" id="LAZR01002272">
    <property type="protein sequence ID" value="KKN32159.1"/>
    <property type="molecule type" value="Genomic_DNA"/>
</dbReference>
<reference evidence="2" key="1">
    <citation type="journal article" date="2015" name="Nature">
        <title>Complex archaea that bridge the gap between prokaryotes and eukaryotes.</title>
        <authorList>
            <person name="Spang A."/>
            <person name="Saw J.H."/>
            <person name="Jorgensen S.L."/>
            <person name="Zaremba-Niedzwiedzka K."/>
            <person name="Martijn J."/>
            <person name="Lind A.E."/>
            <person name="van Eijk R."/>
            <person name="Schleper C."/>
            <person name="Guy L."/>
            <person name="Ettema T.J."/>
        </authorList>
    </citation>
    <scope>NUCLEOTIDE SEQUENCE</scope>
</reference>
<sequence length="163" mass="17870">MPLYETETVRLESKDSDGNDEWVKVREIGVEQLREADAAGTVHVTDQMRMLPEKLVEDEIAKQKAEGTKEREQRFEAYDPATLLKYGVMAWSFKEGDAPIPCDAEHITDMGNKLGDKCARAIYALTVRDSGEGSSSSTKSRGAVSQPPSSERTTSAVAGEGSR</sequence>
<proteinExistence type="predicted"/>